<accession>A0A2T1K4A4</accession>
<reference evidence="1 2" key="1">
    <citation type="submission" date="2018-03" db="EMBL/GenBank/DDBJ databases">
        <title>Marinobacter brunus sp. nov., a marine bacterium of Gamma-proteobacteria isolated from the surface seawater of the South China Sea.</title>
        <authorList>
            <person name="Cheng H."/>
            <person name="Wu Y.-H."/>
            <person name="Xamxidin M."/>
            <person name="Xu X.-W."/>
        </authorList>
    </citation>
    <scope>NUCLEOTIDE SEQUENCE [LARGE SCALE GENOMIC DNA]</scope>
    <source>
        <strain evidence="1 2">NH169-3</strain>
    </source>
</reference>
<evidence type="ECO:0000313" key="1">
    <source>
        <dbReference type="EMBL" id="PSF04858.1"/>
    </source>
</evidence>
<sequence length="395" mass="44919">MGPLRIGHSAQQYPEQRNIIGKVAGADYKLCRDYYSLASSLLSLTHLKGTSGSVADRPFKFQDFGLNRVDCMHLFNGVSYSRTPWVATFETFIPRFIEVLRNHSSHPERLQSSPFIKRAIESLVSDSCIGLFALSKSAYELQAGFLELFPDQRTRILDKTEVLHPPQTVSTRSFGQLSYPFEQGREIRFMLVGHHFFRKGGQEILRAFQSVRNSTGAALSLCVVSALRSDQYAARADEKDTLQVREFISANNDWIDYYPSLPSFEVLEKMAECDVGLLPSYAETYGYSVLELQSHGRPVITTDVRAFPEINSNHCGWLLNVPKRQLGGEAYFRTPEEREMLSRAIEEGLVRVLEDIIEKPSQIREKGEKALKRILDHHDPENFGKTLETVYRKAL</sequence>
<dbReference type="CDD" id="cd03801">
    <property type="entry name" value="GT4_PimA-like"/>
    <property type="match status" value="1"/>
</dbReference>
<organism evidence="1 2">
    <name type="scientific">Marinobacter fuscus</name>
    <dbReference type="NCBI Taxonomy" id="2109942"/>
    <lineage>
        <taxon>Bacteria</taxon>
        <taxon>Pseudomonadati</taxon>
        <taxon>Pseudomonadota</taxon>
        <taxon>Gammaproteobacteria</taxon>
        <taxon>Pseudomonadales</taxon>
        <taxon>Marinobacteraceae</taxon>
        <taxon>Marinobacter</taxon>
    </lineage>
</organism>
<comment type="caution">
    <text evidence="1">The sequence shown here is derived from an EMBL/GenBank/DDBJ whole genome shotgun (WGS) entry which is preliminary data.</text>
</comment>
<protein>
    <submittedName>
        <fullName evidence="1">Uncharacterized protein</fullName>
    </submittedName>
</protein>
<dbReference type="OrthoDB" id="258796at2"/>
<dbReference type="PANTHER" id="PTHR12526">
    <property type="entry name" value="GLYCOSYLTRANSFERASE"/>
    <property type="match status" value="1"/>
</dbReference>
<proteinExistence type="predicted"/>
<evidence type="ECO:0000313" key="2">
    <source>
        <dbReference type="Proteomes" id="UP000239866"/>
    </source>
</evidence>
<dbReference type="SUPFAM" id="SSF53756">
    <property type="entry name" value="UDP-Glycosyltransferase/glycogen phosphorylase"/>
    <property type="match status" value="1"/>
</dbReference>
<dbReference type="Pfam" id="PF13692">
    <property type="entry name" value="Glyco_trans_1_4"/>
    <property type="match status" value="1"/>
</dbReference>
<dbReference type="AlphaFoldDB" id="A0A2T1K4A4"/>
<dbReference type="Proteomes" id="UP000239866">
    <property type="component" value="Unassembled WGS sequence"/>
</dbReference>
<dbReference type="EMBL" id="PXNP01000109">
    <property type="protein sequence ID" value="PSF04858.1"/>
    <property type="molecule type" value="Genomic_DNA"/>
</dbReference>
<gene>
    <name evidence="1" type="ORF">C7H09_17695</name>
</gene>
<dbReference type="RefSeq" id="WP_106765206.1">
    <property type="nucleotide sequence ID" value="NZ_PXNP01000109.1"/>
</dbReference>
<keyword evidence="2" id="KW-1185">Reference proteome</keyword>
<name>A0A2T1K4A4_9GAMM</name>
<dbReference type="Gene3D" id="3.40.50.2000">
    <property type="entry name" value="Glycogen Phosphorylase B"/>
    <property type="match status" value="1"/>
</dbReference>